<protein>
    <submittedName>
        <fullName evidence="2">Peptidase S1 domain-containing protein</fullName>
    </submittedName>
</protein>
<proteinExistence type="predicted"/>
<organism evidence="1 2">
    <name type="scientific">Panagrolaimus sp. ES5</name>
    <dbReference type="NCBI Taxonomy" id="591445"/>
    <lineage>
        <taxon>Eukaryota</taxon>
        <taxon>Metazoa</taxon>
        <taxon>Ecdysozoa</taxon>
        <taxon>Nematoda</taxon>
        <taxon>Chromadorea</taxon>
        <taxon>Rhabditida</taxon>
        <taxon>Tylenchina</taxon>
        <taxon>Panagrolaimomorpha</taxon>
        <taxon>Panagrolaimoidea</taxon>
        <taxon>Panagrolaimidae</taxon>
        <taxon>Panagrolaimus</taxon>
    </lineage>
</organism>
<evidence type="ECO:0000313" key="1">
    <source>
        <dbReference type="Proteomes" id="UP000887579"/>
    </source>
</evidence>
<dbReference type="WBParaSite" id="ES5_v2.g20667.t1">
    <property type="protein sequence ID" value="ES5_v2.g20667.t1"/>
    <property type="gene ID" value="ES5_v2.g20667"/>
</dbReference>
<reference evidence="2" key="1">
    <citation type="submission" date="2022-11" db="UniProtKB">
        <authorList>
            <consortium name="WormBaseParasite"/>
        </authorList>
    </citation>
    <scope>IDENTIFICATION</scope>
</reference>
<evidence type="ECO:0000313" key="2">
    <source>
        <dbReference type="WBParaSite" id="ES5_v2.g20667.t1"/>
    </source>
</evidence>
<dbReference type="Proteomes" id="UP000887579">
    <property type="component" value="Unplaced"/>
</dbReference>
<accession>A0AC34FV87</accession>
<sequence length="257" mass="28020">MNIFVKVSIIVIFSVFANADSDHIRKARMTYAEPTNIENYPYVAFGGHCTASIIHERYLLAAYHCYGSPNPSDLSFWVGVDDRNNISAGVQHFAEAIFRGSGGNVQLDISLIRLAQPITFGPRAQPVKLNGNLILEPNEIVTVAGFGLTEHGGYSQELRHGNFTFSSYWNISGNSVLTIKSPKNGLATGDSGSPAVVYRHDTSQCGPPERYQIGIAASAGTHSENGTTYYIANFSTVSSSPYVCEWLKEKSNNEIVC</sequence>
<name>A0AC34FV87_9BILA</name>